<dbReference type="Pfam" id="PF02254">
    <property type="entry name" value="TrkA_N"/>
    <property type="match status" value="1"/>
</dbReference>
<dbReference type="SUPFAM" id="SSF51735">
    <property type="entry name" value="NAD(P)-binding Rossmann-fold domains"/>
    <property type="match status" value="1"/>
</dbReference>
<dbReference type="PANTHER" id="PTHR43833:SF7">
    <property type="entry name" value="KTR SYSTEM POTASSIUM UPTAKE PROTEIN C"/>
    <property type="match status" value="1"/>
</dbReference>
<dbReference type="Proteomes" id="UP000012063">
    <property type="component" value="Unassembled WGS sequence"/>
</dbReference>
<dbReference type="PROSITE" id="PS51201">
    <property type="entry name" value="RCK_N"/>
    <property type="match status" value="1"/>
</dbReference>
<dbReference type="InterPro" id="IPR006037">
    <property type="entry name" value="RCK_C"/>
</dbReference>
<evidence type="ECO:0000259" key="2">
    <source>
        <dbReference type="PROSITE" id="PS51202"/>
    </source>
</evidence>
<dbReference type="EMBL" id="CAUI01000015">
    <property type="protein sequence ID" value="CCU79159.1"/>
    <property type="molecule type" value="Genomic_DNA"/>
</dbReference>
<dbReference type="InterPro" id="IPR050721">
    <property type="entry name" value="Trk_Ktr_HKT_K-transport"/>
</dbReference>
<dbReference type="SUPFAM" id="SSF116726">
    <property type="entry name" value="TrkA C-terminal domain-like"/>
    <property type="match status" value="1"/>
</dbReference>
<evidence type="ECO:0000313" key="4">
    <source>
        <dbReference type="Proteomes" id="UP000012063"/>
    </source>
</evidence>
<dbReference type="InterPro" id="IPR036721">
    <property type="entry name" value="RCK_C_sf"/>
</dbReference>
<dbReference type="Gene3D" id="3.30.70.1450">
    <property type="entry name" value="Regulator of K+ conductance, C-terminal domain"/>
    <property type="match status" value="1"/>
</dbReference>
<protein>
    <submittedName>
        <fullName evidence="3">Potassium uptake protein, integral membrane component, KtrA</fullName>
    </submittedName>
</protein>
<dbReference type="InParanoid" id="M5DZF1"/>
<dbReference type="Pfam" id="PF02080">
    <property type="entry name" value="TrkA_C"/>
    <property type="match status" value="1"/>
</dbReference>
<reference evidence="4" key="1">
    <citation type="journal article" date="2013" name="Genome Announc.">
        <title>Genome Sequence of Halanaerobium saccharolyticum subsp. saccharolyticum Strain DSM 6643T, a Halophilic Hydrogen-Producing Bacterium.</title>
        <authorList>
            <person name="Kivisto A."/>
            <person name="Larjo A."/>
            <person name="Ciranna A."/>
            <person name="Santala V."/>
            <person name="Roos C."/>
            <person name="Karp M."/>
        </authorList>
    </citation>
    <scope>NUCLEOTIDE SEQUENCE [LARGE SCALE GENOMIC DNA]</scope>
    <source>
        <strain evidence="4">DSM 6643</strain>
    </source>
</reference>
<dbReference type="PANTHER" id="PTHR43833">
    <property type="entry name" value="POTASSIUM CHANNEL PROTEIN 2-RELATED-RELATED"/>
    <property type="match status" value="1"/>
</dbReference>
<feature type="domain" description="RCK C-terminal" evidence="2">
    <location>
        <begin position="134"/>
        <end position="218"/>
    </location>
</feature>
<dbReference type="InterPro" id="IPR036291">
    <property type="entry name" value="NAD(P)-bd_dom_sf"/>
</dbReference>
<dbReference type="AlphaFoldDB" id="M5DZF1"/>
<comment type="caution">
    <text evidence="3">The sequence shown here is derived from an EMBL/GenBank/DDBJ whole genome shotgun (WGS) entry which is preliminary data.</text>
</comment>
<dbReference type="Gene3D" id="3.40.50.720">
    <property type="entry name" value="NAD(P)-binding Rossmann-like Domain"/>
    <property type="match status" value="1"/>
</dbReference>
<dbReference type="eggNOG" id="COG0569">
    <property type="taxonomic scope" value="Bacteria"/>
</dbReference>
<organism evidence="3 4">
    <name type="scientific">Halanaerobium saccharolyticum subsp. saccharolyticum DSM 6643</name>
    <dbReference type="NCBI Taxonomy" id="1293054"/>
    <lineage>
        <taxon>Bacteria</taxon>
        <taxon>Bacillati</taxon>
        <taxon>Bacillota</taxon>
        <taxon>Clostridia</taxon>
        <taxon>Halanaerobiales</taxon>
        <taxon>Halanaerobiaceae</taxon>
        <taxon>Halanaerobium</taxon>
    </lineage>
</organism>
<keyword evidence="4" id="KW-1185">Reference proteome</keyword>
<name>M5DZF1_9FIRM</name>
<feature type="domain" description="RCK N-terminal" evidence="1">
    <location>
        <begin position="1"/>
        <end position="117"/>
    </location>
</feature>
<gene>
    <name evidence="3" type="ORF">HSACCH_01111</name>
</gene>
<dbReference type="RefSeq" id="WP_005488501.1">
    <property type="nucleotide sequence ID" value="NZ_CAUI01000015.1"/>
</dbReference>
<dbReference type="FunCoup" id="M5DZF1">
    <property type="interactions" value="150"/>
</dbReference>
<proteinExistence type="predicted"/>
<sequence length="221" mass="24176">MKQFVVIGLGRFGSSVATTLADNNYDVLAIDKDEERVQSISNKVTHAVEADATDEEALKTLGVRNFDVAVVSIGDNVSANILCTLILKELGVPYVIVKAPDTLHGKVLTKVGADRVVYPERDMGARIAHNLISSNVLDYIEFAPEYGVIEIIATDKMIGKTLKELEFRSKFNVNVMAIKRGENLNVSPGAGDKVLEGDRLVVMGKNESLESLKDYDESKDF</sequence>
<evidence type="ECO:0000259" key="1">
    <source>
        <dbReference type="PROSITE" id="PS51201"/>
    </source>
</evidence>
<dbReference type="STRING" id="1293054.HSACCH_01111"/>
<dbReference type="OrthoDB" id="9776294at2"/>
<evidence type="ECO:0000313" key="3">
    <source>
        <dbReference type="EMBL" id="CCU79159.1"/>
    </source>
</evidence>
<dbReference type="GO" id="GO:0008324">
    <property type="term" value="F:monoatomic cation transmembrane transporter activity"/>
    <property type="evidence" value="ECO:0007669"/>
    <property type="project" value="InterPro"/>
</dbReference>
<dbReference type="InterPro" id="IPR003148">
    <property type="entry name" value="RCK_N"/>
</dbReference>
<dbReference type="GO" id="GO:0006813">
    <property type="term" value="P:potassium ion transport"/>
    <property type="evidence" value="ECO:0007669"/>
    <property type="project" value="InterPro"/>
</dbReference>
<dbReference type="PROSITE" id="PS51202">
    <property type="entry name" value="RCK_C"/>
    <property type="match status" value="1"/>
</dbReference>
<accession>M5DZF1</accession>